<dbReference type="InterPro" id="IPR009294">
    <property type="entry name" value="Aph-1"/>
</dbReference>
<feature type="transmembrane region" description="Helical" evidence="7">
    <location>
        <begin position="210"/>
        <end position="233"/>
    </location>
</feature>
<feature type="transmembrane region" description="Helical" evidence="7">
    <location>
        <begin position="6"/>
        <end position="26"/>
    </location>
</feature>
<feature type="transmembrane region" description="Helical" evidence="7">
    <location>
        <begin position="33"/>
        <end position="57"/>
    </location>
</feature>
<keyword evidence="6 7" id="KW-0472">Membrane</keyword>
<dbReference type="OrthoDB" id="6507463at2759"/>
<dbReference type="GO" id="GO:0007219">
    <property type="term" value="P:Notch signaling pathway"/>
    <property type="evidence" value="ECO:0007669"/>
    <property type="project" value="UniProtKB-KW"/>
</dbReference>
<dbReference type="EMBL" id="CAJOBC010015258">
    <property type="protein sequence ID" value="CAF4023209.1"/>
    <property type="molecule type" value="Genomic_DNA"/>
</dbReference>
<dbReference type="AlphaFoldDB" id="A0A815AA49"/>
<dbReference type="Proteomes" id="UP000663829">
    <property type="component" value="Unassembled WGS sequence"/>
</dbReference>
<evidence type="ECO:0000256" key="4">
    <source>
        <dbReference type="ARBA" id="ARBA00022976"/>
    </source>
</evidence>
<accession>A0A815AA49</accession>
<evidence type="ECO:0000256" key="7">
    <source>
        <dbReference type="SAM" id="Phobius"/>
    </source>
</evidence>
<keyword evidence="10" id="KW-1185">Reference proteome</keyword>
<sequence>MTVMECVGCTMIAFGIPFSMFIFTIARHPFRIIILMTSAFFWLLSLLVSSLLWYAVVPLRSELAFAVPFSVIFQEAFRYLFYLVIKRAETALQSVRLQELAAKGMIFDRLAVAYASGYGYGLISGAFAIVNVLSDMAGPGTIGISGHSQGFFTATAFLTLAIILLHTFWGVVMFTSLDKHGYQRIVGPIVVVIAHMLFSCLTLINRTKTPVYAISLVTGYLLLLATIFYTIVLNGVTLNSFRRSFINVRETTTPLT</sequence>
<dbReference type="GO" id="GO:0016020">
    <property type="term" value="C:membrane"/>
    <property type="evidence" value="ECO:0007669"/>
    <property type="project" value="UniProtKB-SubCell"/>
</dbReference>
<evidence type="ECO:0000256" key="3">
    <source>
        <dbReference type="ARBA" id="ARBA00022692"/>
    </source>
</evidence>
<feature type="transmembrane region" description="Helical" evidence="7">
    <location>
        <begin position="63"/>
        <end position="85"/>
    </location>
</feature>
<protein>
    <recommendedName>
        <fullName evidence="11">Gamma-secretase subunit Aph-1</fullName>
    </recommendedName>
</protein>
<dbReference type="Proteomes" id="UP000681722">
    <property type="component" value="Unassembled WGS sequence"/>
</dbReference>
<evidence type="ECO:0000256" key="2">
    <source>
        <dbReference type="ARBA" id="ARBA00005577"/>
    </source>
</evidence>
<keyword evidence="4" id="KW-0914">Notch signaling pathway</keyword>
<evidence type="ECO:0000256" key="5">
    <source>
        <dbReference type="ARBA" id="ARBA00022989"/>
    </source>
</evidence>
<keyword evidence="5 7" id="KW-1133">Transmembrane helix</keyword>
<reference evidence="8" key="1">
    <citation type="submission" date="2021-02" db="EMBL/GenBank/DDBJ databases">
        <authorList>
            <person name="Nowell W R."/>
        </authorList>
    </citation>
    <scope>NUCLEOTIDE SEQUENCE</scope>
</reference>
<feature type="transmembrane region" description="Helical" evidence="7">
    <location>
        <begin position="106"/>
        <end position="130"/>
    </location>
</feature>
<evidence type="ECO:0000256" key="1">
    <source>
        <dbReference type="ARBA" id="ARBA00004141"/>
    </source>
</evidence>
<name>A0A815AA49_9BILA</name>
<evidence type="ECO:0000313" key="10">
    <source>
        <dbReference type="Proteomes" id="UP000663829"/>
    </source>
</evidence>
<comment type="caution">
    <text evidence="8">The sequence shown here is derived from an EMBL/GenBank/DDBJ whole genome shotgun (WGS) entry which is preliminary data.</text>
</comment>
<comment type="similarity">
    <text evidence="2">Belongs to the APH-1 family.</text>
</comment>
<dbReference type="GO" id="GO:0016485">
    <property type="term" value="P:protein processing"/>
    <property type="evidence" value="ECO:0007669"/>
    <property type="project" value="InterPro"/>
</dbReference>
<proteinExistence type="inferred from homology"/>
<evidence type="ECO:0000256" key="6">
    <source>
        <dbReference type="ARBA" id="ARBA00023136"/>
    </source>
</evidence>
<keyword evidence="3 7" id="KW-0812">Transmembrane</keyword>
<organism evidence="8 10">
    <name type="scientific">Didymodactylos carnosus</name>
    <dbReference type="NCBI Taxonomy" id="1234261"/>
    <lineage>
        <taxon>Eukaryota</taxon>
        <taxon>Metazoa</taxon>
        <taxon>Spiralia</taxon>
        <taxon>Gnathifera</taxon>
        <taxon>Rotifera</taxon>
        <taxon>Eurotatoria</taxon>
        <taxon>Bdelloidea</taxon>
        <taxon>Philodinida</taxon>
        <taxon>Philodinidae</taxon>
        <taxon>Didymodactylos</taxon>
    </lineage>
</organism>
<dbReference type="Pfam" id="PF06105">
    <property type="entry name" value="Aph-1"/>
    <property type="match status" value="1"/>
</dbReference>
<gene>
    <name evidence="8" type="ORF">GPM918_LOCUS26215</name>
    <name evidence="9" type="ORF">SRO942_LOCUS26324</name>
</gene>
<feature type="transmembrane region" description="Helical" evidence="7">
    <location>
        <begin position="150"/>
        <end position="173"/>
    </location>
</feature>
<dbReference type="EMBL" id="CAJNOQ010010472">
    <property type="protein sequence ID" value="CAF1252818.1"/>
    <property type="molecule type" value="Genomic_DNA"/>
</dbReference>
<comment type="subcellular location">
    <subcellularLocation>
        <location evidence="1">Membrane</location>
        <topology evidence="1">Multi-pass membrane protein</topology>
    </subcellularLocation>
</comment>
<evidence type="ECO:0008006" key="11">
    <source>
        <dbReference type="Google" id="ProtNLM"/>
    </source>
</evidence>
<evidence type="ECO:0000313" key="8">
    <source>
        <dbReference type="EMBL" id="CAF1252818.1"/>
    </source>
</evidence>
<dbReference type="PANTHER" id="PTHR12889">
    <property type="entry name" value="GAMMA-SECRETASE SUBUNIT APH-1"/>
    <property type="match status" value="1"/>
</dbReference>
<evidence type="ECO:0000313" key="9">
    <source>
        <dbReference type="EMBL" id="CAF4023209.1"/>
    </source>
</evidence>
<feature type="transmembrane region" description="Helical" evidence="7">
    <location>
        <begin position="185"/>
        <end position="204"/>
    </location>
</feature>